<dbReference type="RefSeq" id="WP_034458588.1">
    <property type="nucleotide sequence ID" value="NZ_CADEAH010000001.1"/>
</dbReference>
<dbReference type="HOGENOM" id="CLU_180796_5_0_5"/>
<dbReference type="EMBL" id="AHPL01000006">
    <property type="protein sequence ID" value="KEC55790.1"/>
    <property type="molecule type" value="Genomic_DNA"/>
</dbReference>
<evidence type="ECO:0000313" key="2">
    <source>
        <dbReference type="Proteomes" id="UP000027015"/>
    </source>
</evidence>
<dbReference type="AlphaFoldDB" id="A0A067W726"/>
<dbReference type="OrthoDB" id="9803836at2"/>
<evidence type="ECO:0000313" key="1">
    <source>
        <dbReference type="EMBL" id="KEC55790.1"/>
    </source>
</evidence>
<dbReference type="eggNOG" id="COG2900">
    <property type="taxonomic scope" value="Bacteria"/>
</dbReference>
<gene>
    <name evidence="1" type="ORF">O9A_00568</name>
</gene>
<sequence>MLDENRLTELEIKSMHQEKFLEEFSCIVTDQWKSLDEIFKKIDILMRRFSDLEEQSFSKNFIASSFRE</sequence>
<protein>
    <submittedName>
        <fullName evidence="1">Uncharacterized protein</fullName>
    </submittedName>
</protein>
<name>A0A067W726_9HYPH</name>
<dbReference type="Pfam" id="PF04102">
    <property type="entry name" value="SlyX"/>
    <property type="match status" value="1"/>
</dbReference>
<dbReference type="InterPro" id="IPR007236">
    <property type="entry name" value="SlyX"/>
</dbReference>
<dbReference type="PATRIC" id="fig|1134510.3.peg.662"/>
<keyword evidence="2" id="KW-1185">Reference proteome</keyword>
<organism evidence="1 2">
    <name type="scientific">Bartonella koehlerae C-29</name>
    <dbReference type="NCBI Taxonomy" id="1134510"/>
    <lineage>
        <taxon>Bacteria</taxon>
        <taxon>Pseudomonadati</taxon>
        <taxon>Pseudomonadota</taxon>
        <taxon>Alphaproteobacteria</taxon>
        <taxon>Hyphomicrobiales</taxon>
        <taxon>Bartonellaceae</taxon>
        <taxon>Bartonella</taxon>
    </lineage>
</organism>
<reference evidence="1 2" key="1">
    <citation type="submission" date="2012-04" db="EMBL/GenBank/DDBJ databases">
        <title>The Genome Sequence of Bartonella koehlerae C-29.</title>
        <authorList>
            <consortium name="The Broad Institute Genome Sequencing Platform"/>
            <consortium name="The Broad Institute Genome Sequencing Center for Infectious Disease"/>
            <person name="Feldgarden M."/>
            <person name="Kirby J."/>
            <person name="Kosoy M."/>
            <person name="Birtles R."/>
            <person name="Probert W.S."/>
            <person name="Chiaraviglio L."/>
            <person name="Walker B."/>
            <person name="Young S.K."/>
            <person name="Zeng Q."/>
            <person name="Gargeya S."/>
            <person name="Fitzgerald M."/>
            <person name="Haas B."/>
            <person name="Abouelleil A."/>
            <person name="Alvarado L."/>
            <person name="Arachchi H.M."/>
            <person name="Berlin A.M."/>
            <person name="Chapman S.B."/>
            <person name="Goldberg J."/>
            <person name="Griggs A."/>
            <person name="Gujja S."/>
            <person name="Hansen M."/>
            <person name="Howarth C."/>
            <person name="Imamovic A."/>
            <person name="Larimer J."/>
            <person name="McCowen C."/>
            <person name="Montmayeur A."/>
            <person name="Murphy C."/>
            <person name="Neiman D."/>
            <person name="Pearson M."/>
            <person name="Priest M."/>
            <person name="Roberts A."/>
            <person name="Saif S."/>
            <person name="Shea T."/>
            <person name="Sisk P."/>
            <person name="Sykes S."/>
            <person name="Wortman J."/>
            <person name="Nusbaum C."/>
            <person name="Birren B."/>
        </authorList>
    </citation>
    <scope>NUCLEOTIDE SEQUENCE [LARGE SCALE GENOMIC DNA]</scope>
    <source>
        <strain evidence="1 2">C-29</strain>
    </source>
</reference>
<comment type="caution">
    <text evidence="1">The sequence shown here is derived from an EMBL/GenBank/DDBJ whole genome shotgun (WGS) entry which is preliminary data.</text>
</comment>
<accession>A0A067W726</accession>
<proteinExistence type="predicted"/>
<dbReference type="Proteomes" id="UP000027015">
    <property type="component" value="Unassembled WGS sequence"/>
</dbReference>